<dbReference type="RefSeq" id="WP_086080705.1">
    <property type="nucleotide sequence ID" value="NZ_CP021111.1"/>
</dbReference>
<feature type="domain" description="Cytochrome c" evidence="12">
    <location>
        <begin position="36"/>
        <end position="134"/>
    </location>
</feature>
<dbReference type="GO" id="GO:0009055">
    <property type="term" value="F:electron transfer activity"/>
    <property type="evidence" value="ECO:0007669"/>
    <property type="project" value="InterPro"/>
</dbReference>
<dbReference type="GO" id="GO:0042597">
    <property type="term" value="C:periplasmic space"/>
    <property type="evidence" value="ECO:0007669"/>
    <property type="project" value="UniProtKB-SubCell"/>
</dbReference>
<organism evidence="13 14">
    <name type="scientific">Bordetella genomosp. 13</name>
    <dbReference type="NCBI Taxonomy" id="463040"/>
    <lineage>
        <taxon>Bacteria</taxon>
        <taxon>Pseudomonadati</taxon>
        <taxon>Pseudomonadota</taxon>
        <taxon>Betaproteobacteria</taxon>
        <taxon>Burkholderiales</taxon>
        <taxon>Alcaligenaceae</taxon>
        <taxon>Bordetella</taxon>
    </lineage>
</organism>
<dbReference type="Pfam" id="PF00034">
    <property type="entry name" value="Cytochrom_C"/>
    <property type="match status" value="2"/>
</dbReference>
<dbReference type="SUPFAM" id="SSF46626">
    <property type="entry name" value="Cytochrome c"/>
    <property type="match status" value="2"/>
</dbReference>
<evidence type="ECO:0000256" key="5">
    <source>
        <dbReference type="ARBA" id="ARBA00022764"/>
    </source>
</evidence>
<dbReference type="PROSITE" id="PS51007">
    <property type="entry name" value="CYTC"/>
    <property type="match status" value="2"/>
</dbReference>
<feature type="binding site" description="axial binding residue" evidence="9">
    <location>
        <position position="210"/>
    </location>
    <ligand>
        <name>heme c</name>
        <dbReference type="ChEBI" id="CHEBI:61717"/>
        <label>2</label>
    </ligand>
    <ligandPart>
        <name>Fe</name>
        <dbReference type="ChEBI" id="CHEBI:18248"/>
    </ligandPart>
</feature>
<keyword evidence="4 9" id="KW-0479">Metal-binding</keyword>
<evidence type="ECO:0000256" key="9">
    <source>
        <dbReference type="PIRSR" id="PIRSR000005-2"/>
    </source>
</evidence>
<feature type="binding site" description="covalent" evidence="8">
    <location>
        <position position="60"/>
    </location>
    <ligand>
        <name>heme c</name>
        <dbReference type="ChEBI" id="CHEBI:61717"/>
        <label>1</label>
    </ligand>
</feature>
<evidence type="ECO:0000256" key="3">
    <source>
        <dbReference type="ARBA" id="ARBA00022617"/>
    </source>
</evidence>
<dbReference type="KEGG" id="bgm:CAL15_23385"/>
<feature type="region of interest" description="Disordered" evidence="10">
    <location>
        <begin position="91"/>
        <end position="110"/>
    </location>
</feature>
<keyword evidence="6" id="KW-0249">Electron transport</keyword>
<keyword evidence="11" id="KW-0732">Signal</keyword>
<dbReference type="Gene3D" id="1.10.760.10">
    <property type="entry name" value="Cytochrome c-like domain"/>
    <property type="match status" value="2"/>
</dbReference>
<proteinExistence type="predicted"/>
<feature type="binding site" description="covalent" evidence="8">
    <location>
        <position position="169"/>
    </location>
    <ligand>
        <name>heme c</name>
        <dbReference type="ChEBI" id="CHEBI:61717"/>
        <label>2</label>
    </ligand>
</feature>
<feature type="chain" id="PRO_5012484413" evidence="11">
    <location>
        <begin position="27"/>
        <end position="233"/>
    </location>
</feature>
<keyword evidence="7 9" id="KW-0408">Iron</keyword>
<gene>
    <name evidence="13" type="ORF">CAL15_23385</name>
</gene>
<feature type="binding site" description="covalent" evidence="8">
    <location>
        <position position="57"/>
    </location>
    <ligand>
        <name>heme c</name>
        <dbReference type="ChEBI" id="CHEBI:61717"/>
        <label>1</label>
    </ligand>
</feature>
<keyword evidence="14" id="KW-1185">Reference proteome</keyword>
<evidence type="ECO:0000256" key="1">
    <source>
        <dbReference type="ARBA" id="ARBA00004418"/>
    </source>
</evidence>
<evidence type="ECO:0000256" key="7">
    <source>
        <dbReference type="ARBA" id="ARBA00023004"/>
    </source>
</evidence>
<evidence type="ECO:0000313" key="14">
    <source>
        <dbReference type="Proteomes" id="UP000194161"/>
    </source>
</evidence>
<feature type="binding site" description="axial binding residue" evidence="9">
    <location>
        <position position="61"/>
    </location>
    <ligand>
        <name>heme c</name>
        <dbReference type="ChEBI" id="CHEBI:61717"/>
        <label>1</label>
    </ligand>
    <ligandPart>
        <name>Fe</name>
        <dbReference type="ChEBI" id="CHEBI:18248"/>
    </ligandPart>
</feature>
<protein>
    <submittedName>
        <fullName evidence="13">Cytochrome c4</fullName>
    </submittedName>
</protein>
<keyword evidence="2" id="KW-0813">Transport</keyword>
<evidence type="ECO:0000256" key="2">
    <source>
        <dbReference type="ARBA" id="ARBA00022448"/>
    </source>
</evidence>
<accession>A0A1W6ZIG7</accession>
<dbReference type="STRING" id="463040.CAL15_23385"/>
<keyword evidence="5" id="KW-0574">Periplasm</keyword>
<feature type="binding site" description="covalent" evidence="8">
    <location>
        <position position="166"/>
    </location>
    <ligand>
        <name>heme c</name>
        <dbReference type="ChEBI" id="CHEBI:61717"/>
        <label>2</label>
    </ligand>
</feature>
<comment type="subcellular location">
    <subcellularLocation>
        <location evidence="1">Periplasm</location>
    </subcellularLocation>
</comment>
<evidence type="ECO:0000256" key="6">
    <source>
        <dbReference type="ARBA" id="ARBA00022982"/>
    </source>
</evidence>
<feature type="binding site" description="axial binding residue" evidence="9">
    <location>
        <position position="111"/>
    </location>
    <ligand>
        <name>heme c</name>
        <dbReference type="ChEBI" id="CHEBI:61717"/>
        <label>1</label>
    </ligand>
    <ligandPart>
        <name>Fe</name>
        <dbReference type="ChEBI" id="CHEBI:18248"/>
    </ligandPart>
</feature>
<evidence type="ECO:0000256" key="4">
    <source>
        <dbReference type="ARBA" id="ARBA00022723"/>
    </source>
</evidence>
<feature type="binding site" description="axial binding residue" evidence="9">
    <location>
        <position position="170"/>
    </location>
    <ligand>
        <name>heme c</name>
        <dbReference type="ChEBI" id="CHEBI:61717"/>
        <label>2</label>
    </ligand>
    <ligandPart>
        <name>Fe</name>
        <dbReference type="ChEBI" id="CHEBI:18248"/>
    </ligandPart>
</feature>
<evidence type="ECO:0000256" key="10">
    <source>
        <dbReference type="SAM" id="MobiDB-lite"/>
    </source>
</evidence>
<dbReference type="InterPro" id="IPR036909">
    <property type="entry name" value="Cyt_c-like_dom_sf"/>
</dbReference>
<sequence>MKHVLSRMLVASGLLLAVSAFNVSHAAEAAAGPAKPDAAKGEQLFTQGDASRGIIACVTCHGPAGNSSIPANPNLAAQPHEYLVKQLTDFKPKDGASAPARNGPGGNPTPMTPLVLSMTPQDMQNVALYLSQQSLKQPATAGQKDLVDLGRKIWRGGLPDRGVPACAACHAANGAGIPSQYPRLSGQFPAYLEEQLKLFRSRERNNSAPMHEIANRMTDADIKAVADYAAGLR</sequence>
<evidence type="ECO:0000313" key="13">
    <source>
        <dbReference type="EMBL" id="ARP97057.1"/>
    </source>
</evidence>
<dbReference type="PIRSF" id="PIRSF000005">
    <property type="entry name" value="Cytochrome_c4"/>
    <property type="match status" value="1"/>
</dbReference>
<dbReference type="GO" id="GO:0005506">
    <property type="term" value="F:iron ion binding"/>
    <property type="evidence" value="ECO:0007669"/>
    <property type="project" value="InterPro"/>
</dbReference>
<dbReference type="InterPro" id="IPR050597">
    <property type="entry name" value="Cytochrome_c_Oxidase_Subunit"/>
</dbReference>
<dbReference type="EMBL" id="CP021111">
    <property type="protein sequence ID" value="ARP97057.1"/>
    <property type="molecule type" value="Genomic_DNA"/>
</dbReference>
<dbReference type="AlphaFoldDB" id="A0A1W6ZIG7"/>
<evidence type="ECO:0000256" key="8">
    <source>
        <dbReference type="PIRSR" id="PIRSR000005-1"/>
    </source>
</evidence>
<name>A0A1W6ZIG7_9BORD</name>
<dbReference type="InterPro" id="IPR024167">
    <property type="entry name" value="Cytochrome_c4-like"/>
</dbReference>
<dbReference type="InterPro" id="IPR009056">
    <property type="entry name" value="Cyt_c-like_dom"/>
</dbReference>
<feature type="domain" description="Cytochrome c" evidence="12">
    <location>
        <begin position="145"/>
        <end position="233"/>
    </location>
</feature>
<dbReference type="Proteomes" id="UP000194161">
    <property type="component" value="Chromosome"/>
</dbReference>
<comment type="PTM">
    <text evidence="8">Binds 2 heme c groups covalently per subunit.</text>
</comment>
<keyword evidence="3 8" id="KW-0349">Heme</keyword>
<dbReference type="PANTHER" id="PTHR33751:SF9">
    <property type="entry name" value="CYTOCHROME C4"/>
    <property type="match status" value="1"/>
</dbReference>
<dbReference type="GO" id="GO:0020037">
    <property type="term" value="F:heme binding"/>
    <property type="evidence" value="ECO:0007669"/>
    <property type="project" value="InterPro"/>
</dbReference>
<dbReference type="PANTHER" id="PTHR33751">
    <property type="entry name" value="CBB3-TYPE CYTOCHROME C OXIDASE SUBUNIT FIXP"/>
    <property type="match status" value="1"/>
</dbReference>
<feature type="signal peptide" evidence="11">
    <location>
        <begin position="1"/>
        <end position="26"/>
    </location>
</feature>
<reference evidence="13 14" key="1">
    <citation type="submission" date="2017-05" db="EMBL/GenBank/DDBJ databases">
        <title>Complete and WGS of Bordetella genogroups.</title>
        <authorList>
            <person name="Spilker T."/>
            <person name="LiPuma J."/>
        </authorList>
    </citation>
    <scope>NUCLEOTIDE SEQUENCE [LARGE SCALE GENOMIC DNA]</scope>
    <source>
        <strain evidence="13 14">AU7206</strain>
    </source>
</reference>
<dbReference type="OrthoDB" id="9773456at2"/>
<evidence type="ECO:0000259" key="12">
    <source>
        <dbReference type="PROSITE" id="PS51007"/>
    </source>
</evidence>
<evidence type="ECO:0000256" key="11">
    <source>
        <dbReference type="SAM" id="SignalP"/>
    </source>
</evidence>